<dbReference type="RefSeq" id="WP_379486780.1">
    <property type="nucleotide sequence ID" value="NZ_JBHLWK010000010.1"/>
</dbReference>
<reference evidence="2 3" key="1">
    <citation type="submission" date="2024-09" db="EMBL/GenBank/DDBJ databases">
        <authorList>
            <person name="Sun Q."/>
            <person name="Mori K."/>
        </authorList>
    </citation>
    <scope>NUCLEOTIDE SEQUENCE [LARGE SCALE GENOMIC DNA]</scope>
    <source>
        <strain evidence="2 3">CCM 7706</strain>
    </source>
</reference>
<dbReference type="PANTHER" id="PTHR35585:SF1">
    <property type="entry name" value="HHE DOMAIN PROTEIN (AFU_ORTHOLOGUE AFUA_4G00730)"/>
    <property type="match status" value="1"/>
</dbReference>
<evidence type="ECO:0000313" key="3">
    <source>
        <dbReference type="Proteomes" id="UP001589798"/>
    </source>
</evidence>
<evidence type="ECO:0000313" key="2">
    <source>
        <dbReference type="EMBL" id="MFC0204012.1"/>
    </source>
</evidence>
<name>A0ABV6CTF7_9SPHN</name>
<dbReference type="Proteomes" id="UP001589798">
    <property type="component" value="Unassembled WGS sequence"/>
</dbReference>
<proteinExistence type="predicted"/>
<dbReference type="Pfam" id="PF01814">
    <property type="entry name" value="Hemerythrin"/>
    <property type="match status" value="1"/>
</dbReference>
<sequence length="183" mass="20108">MTMSMFDKVIAAITPPETAQQRADAHAKAREAAEPGDWLSLVLDHHEEIGAAFAAVRAACDSASRRVKLRQLGVVLTGHAQAEEAVLYPALATHGEKTHATAGYEEQSVTKVQMAILKDLDPMSQEFEDKLGHIEGAVLHHIYAEEHNWFIDLKQKAPAADQAKLADRYTEEYGRYTGVEAMA</sequence>
<dbReference type="Gene3D" id="1.20.120.520">
    <property type="entry name" value="nmb1532 protein domain like"/>
    <property type="match status" value="1"/>
</dbReference>
<dbReference type="InterPro" id="IPR012312">
    <property type="entry name" value="Hemerythrin-like"/>
</dbReference>
<accession>A0ABV6CTF7</accession>
<gene>
    <name evidence="2" type="ORF">ACFFJC_06970</name>
</gene>
<protein>
    <submittedName>
        <fullName evidence="2">Hemerythrin domain-containing protein</fullName>
    </submittedName>
</protein>
<evidence type="ECO:0000259" key="1">
    <source>
        <dbReference type="Pfam" id="PF01814"/>
    </source>
</evidence>
<organism evidence="2 3">
    <name type="scientific">Novosphingobium soli</name>
    <dbReference type="NCBI Taxonomy" id="574956"/>
    <lineage>
        <taxon>Bacteria</taxon>
        <taxon>Pseudomonadati</taxon>
        <taxon>Pseudomonadota</taxon>
        <taxon>Alphaproteobacteria</taxon>
        <taxon>Sphingomonadales</taxon>
        <taxon>Sphingomonadaceae</taxon>
        <taxon>Novosphingobium</taxon>
    </lineage>
</organism>
<dbReference type="EMBL" id="JBHLWK010000010">
    <property type="protein sequence ID" value="MFC0204012.1"/>
    <property type="molecule type" value="Genomic_DNA"/>
</dbReference>
<comment type="caution">
    <text evidence="2">The sequence shown here is derived from an EMBL/GenBank/DDBJ whole genome shotgun (WGS) entry which is preliminary data.</text>
</comment>
<keyword evidence="3" id="KW-1185">Reference proteome</keyword>
<feature type="domain" description="Hemerythrin-like" evidence="1">
    <location>
        <begin position="41"/>
        <end position="150"/>
    </location>
</feature>
<dbReference type="PANTHER" id="PTHR35585">
    <property type="entry name" value="HHE DOMAIN PROTEIN (AFU_ORTHOLOGUE AFUA_4G00730)"/>
    <property type="match status" value="1"/>
</dbReference>